<gene>
    <name evidence="2" type="ORF">FA14DRAFT_161769</name>
</gene>
<dbReference type="AlphaFoldDB" id="A0A316V9V2"/>
<keyword evidence="3" id="KW-1185">Reference proteome</keyword>
<protein>
    <submittedName>
        <fullName evidence="2">Uncharacterized protein</fullName>
    </submittedName>
</protein>
<feature type="region of interest" description="Disordered" evidence="1">
    <location>
        <begin position="472"/>
        <end position="506"/>
    </location>
</feature>
<feature type="region of interest" description="Disordered" evidence="1">
    <location>
        <begin position="408"/>
        <end position="431"/>
    </location>
</feature>
<reference evidence="2 3" key="1">
    <citation type="journal article" date="2018" name="Mol. Biol. Evol.">
        <title>Broad Genomic Sampling Reveals a Smut Pathogenic Ancestry of the Fungal Clade Ustilaginomycotina.</title>
        <authorList>
            <person name="Kijpornyongpan T."/>
            <person name="Mondo S.J."/>
            <person name="Barry K."/>
            <person name="Sandor L."/>
            <person name="Lee J."/>
            <person name="Lipzen A."/>
            <person name="Pangilinan J."/>
            <person name="LaButti K."/>
            <person name="Hainaut M."/>
            <person name="Henrissat B."/>
            <person name="Grigoriev I.V."/>
            <person name="Spatafora J.W."/>
            <person name="Aime M.C."/>
        </authorList>
    </citation>
    <scope>NUCLEOTIDE SEQUENCE [LARGE SCALE GENOMIC DNA]</scope>
    <source>
        <strain evidence="2 3">MCA 3882</strain>
    </source>
</reference>
<evidence type="ECO:0000313" key="3">
    <source>
        <dbReference type="Proteomes" id="UP000245771"/>
    </source>
</evidence>
<organism evidence="2 3">
    <name type="scientific">Meira miltonrushii</name>
    <dbReference type="NCBI Taxonomy" id="1280837"/>
    <lineage>
        <taxon>Eukaryota</taxon>
        <taxon>Fungi</taxon>
        <taxon>Dikarya</taxon>
        <taxon>Basidiomycota</taxon>
        <taxon>Ustilaginomycotina</taxon>
        <taxon>Exobasidiomycetes</taxon>
        <taxon>Exobasidiales</taxon>
        <taxon>Brachybasidiaceae</taxon>
        <taxon>Meira</taxon>
    </lineage>
</organism>
<feature type="compositionally biased region" description="Acidic residues" evidence="1">
    <location>
        <begin position="419"/>
        <end position="431"/>
    </location>
</feature>
<dbReference type="RefSeq" id="XP_025354649.1">
    <property type="nucleotide sequence ID" value="XM_025499286.1"/>
</dbReference>
<dbReference type="InParanoid" id="A0A316V9V2"/>
<evidence type="ECO:0000313" key="2">
    <source>
        <dbReference type="EMBL" id="PWN34347.1"/>
    </source>
</evidence>
<evidence type="ECO:0000256" key="1">
    <source>
        <dbReference type="SAM" id="MobiDB-lite"/>
    </source>
</evidence>
<feature type="compositionally biased region" description="Basic and acidic residues" evidence="1">
    <location>
        <begin position="1"/>
        <end position="10"/>
    </location>
</feature>
<dbReference type="OrthoDB" id="3344476at2759"/>
<feature type="region of interest" description="Disordered" evidence="1">
    <location>
        <begin position="1"/>
        <end position="22"/>
    </location>
</feature>
<feature type="compositionally biased region" description="Polar residues" evidence="1">
    <location>
        <begin position="480"/>
        <end position="498"/>
    </location>
</feature>
<accession>A0A316V9V2</accession>
<proteinExistence type="predicted"/>
<sequence>MAKGGQEKAKGTQTPPQSSNTIKYASSNVSHRVPIDVVMQILTHYATLSPSCAVNSLLISKEFNSTVEAGAYSCVSLFSVRAMEVFLKLIKTQPRIARKVNSLWIAPGHSDSDLITVLAPPTSDVAFEQRQKRVQAIAREILRSCRRLRHLALDGGFVTPQSATGFGTASKPQTLLCINPHSFLGNFSAPIFRSTIQRLEVVDTTLAVEEIDEIRQMNGLRKFFWTNPRAKADVTRDVSVLLRILSPRGRDLLASISGEAAVSIGIDFVGDTEAATQDLIVEQQERLMEALSINGTALPEKARINDKLRTICTTTSQGRAAALAATFKKIVENLKYPESFDSEGKAVLAGTPDAQNGDGEDDVTEVMKTVKPGSFYVDSSRANSTSIHPLSGVELQTRALTSLLHALEKPSANNVQNSEDSENEEDDDEVVEEWEALRDLVCQRKLSSTTPLQRYFANMNAGSTNSIWLGGPAANMDRSAGNSGRNSQSASGTQTPSHARTEEEVDGGRALQRIWYRWLEQVGNGELDGDVL</sequence>
<feature type="compositionally biased region" description="Polar residues" evidence="1">
    <location>
        <begin position="11"/>
        <end position="22"/>
    </location>
</feature>
<dbReference type="EMBL" id="KZ819604">
    <property type="protein sequence ID" value="PWN34347.1"/>
    <property type="molecule type" value="Genomic_DNA"/>
</dbReference>
<dbReference type="Proteomes" id="UP000245771">
    <property type="component" value="Unassembled WGS sequence"/>
</dbReference>
<dbReference type="GeneID" id="37021067"/>
<name>A0A316V9V2_9BASI</name>